<feature type="region of interest" description="Disordered" evidence="1">
    <location>
        <begin position="1"/>
        <end position="22"/>
    </location>
</feature>
<evidence type="ECO:0000256" key="1">
    <source>
        <dbReference type="SAM" id="MobiDB-lite"/>
    </source>
</evidence>
<dbReference type="Proteomes" id="UP000642144">
    <property type="component" value="Unassembled WGS sequence"/>
</dbReference>
<dbReference type="RefSeq" id="WP_161057986.1">
    <property type="nucleotide sequence ID" value="NZ_WWCT01000035.1"/>
</dbReference>
<evidence type="ECO:0000313" key="3">
    <source>
        <dbReference type="Proteomes" id="UP000642144"/>
    </source>
</evidence>
<accession>A0ABW9W877</accession>
<gene>
    <name evidence="2" type="ORF">GTP69_28190</name>
</gene>
<proteinExistence type="predicted"/>
<sequence length="195" mass="21189">MTKMSPMDSSATSTESSIPTDATTPEAAITQSFWLLKEGIAPKLGARSEGSIGYNVLADIGRQQLFIAITSNRGGGYFSKERVDFTKIEACLDTSLPAKPFPSKTFKEAFVGRSSNNAGFLTTALRNEGLIAAAPEAETQHVRSGDWAAWKKVMLAETGKLIEIDIKGVDKKTLEAEPITDHMEHKKTLTVPRKK</sequence>
<comment type="caution">
    <text evidence="2">The sequence shown here is derived from an EMBL/GenBank/DDBJ whole genome shotgun (WGS) entry which is preliminary data.</text>
</comment>
<dbReference type="EMBL" id="WWCT01000035">
    <property type="protein sequence ID" value="MYN30294.1"/>
    <property type="molecule type" value="Genomic_DNA"/>
</dbReference>
<keyword evidence="3" id="KW-1185">Reference proteome</keyword>
<name>A0ABW9W877_9BURK</name>
<evidence type="ECO:0000313" key="2">
    <source>
        <dbReference type="EMBL" id="MYN30294.1"/>
    </source>
</evidence>
<organism evidence="2 3">
    <name type="scientific">Duganella levis</name>
    <dbReference type="NCBI Taxonomy" id="2692169"/>
    <lineage>
        <taxon>Bacteria</taxon>
        <taxon>Pseudomonadati</taxon>
        <taxon>Pseudomonadota</taxon>
        <taxon>Betaproteobacteria</taxon>
        <taxon>Burkholderiales</taxon>
        <taxon>Oxalobacteraceae</taxon>
        <taxon>Telluria group</taxon>
        <taxon>Duganella</taxon>
    </lineage>
</organism>
<feature type="compositionally biased region" description="Polar residues" evidence="1">
    <location>
        <begin position="7"/>
        <end position="22"/>
    </location>
</feature>
<reference evidence="2 3" key="1">
    <citation type="submission" date="2019-12" db="EMBL/GenBank/DDBJ databases">
        <title>Novel species isolated from a subtropical stream in China.</title>
        <authorList>
            <person name="Lu H."/>
        </authorList>
    </citation>
    <scope>NUCLEOTIDE SEQUENCE [LARGE SCALE GENOMIC DNA]</scope>
    <source>
        <strain evidence="2 3">CY42W</strain>
    </source>
</reference>
<protein>
    <submittedName>
        <fullName evidence="2">Uncharacterized protein</fullName>
    </submittedName>
</protein>